<sequence length="146" mass="16837">MIDETRPATPPKRLSAGVVVTRREGGGWRLLILRCYNHWDFPKGTVEAGEAPLAAAIRETAEESSVTDLDFRWGEIYCETAPYRRGKVARYYLAETRQTDIHLPIAPELGRPEHDEWRWVDFDQAERLLPPRLQPILAWARQKLGE</sequence>
<dbReference type="InterPro" id="IPR000086">
    <property type="entry name" value="NUDIX_hydrolase_dom"/>
</dbReference>
<dbReference type="RefSeq" id="WP_126462318.1">
    <property type="nucleotide sequence ID" value="NZ_AP018721.1"/>
</dbReference>
<dbReference type="SUPFAM" id="SSF55811">
    <property type="entry name" value="Nudix"/>
    <property type="match status" value="1"/>
</dbReference>
<reference evidence="3 4" key="1">
    <citation type="submission" date="2019-03" db="EMBL/GenBank/DDBJ databases">
        <title>Genomic Encyclopedia of Type Strains, Phase IV (KMG-IV): sequencing the most valuable type-strain genomes for metagenomic binning, comparative biology and taxonomic classification.</title>
        <authorList>
            <person name="Goeker M."/>
        </authorList>
    </citation>
    <scope>NUCLEOTIDE SEQUENCE [LARGE SCALE GENOMIC DNA]</scope>
    <source>
        <strain evidence="3 4">DSM 103923</strain>
    </source>
</reference>
<keyword evidence="4" id="KW-1185">Reference proteome</keyword>
<dbReference type="Gene3D" id="3.90.79.10">
    <property type="entry name" value="Nucleoside Triphosphate Pyrophosphohydrolase"/>
    <property type="match status" value="1"/>
</dbReference>
<dbReference type="Pfam" id="PF00293">
    <property type="entry name" value="NUDIX"/>
    <property type="match status" value="1"/>
</dbReference>
<dbReference type="EMBL" id="SLZY01000003">
    <property type="protein sequence ID" value="TCS73067.1"/>
    <property type="molecule type" value="Genomic_DNA"/>
</dbReference>
<dbReference type="InterPro" id="IPR015797">
    <property type="entry name" value="NUDIX_hydrolase-like_dom_sf"/>
</dbReference>
<proteinExistence type="predicted"/>
<evidence type="ECO:0000313" key="4">
    <source>
        <dbReference type="Proteomes" id="UP000295135"/>
    </source>
</evidence>
<name>A0A4V2UQX0_9PROT</name>
<dbReference type="GO" id="GO:0006167">
    <property type="term" value="P:AMP biosynthetic process"/>
    <property type="evidence" value="ECO:0007669"/>
    <property type="project" value="TreeGrafter"/>
</dbReference>
<gene>
    <name evidence="3" type="ORF">EDC61_103190</name>
</gene>
<keyword evidence="1" id="KW-0378">Hydrolase</keyword>
<dbReference type="PANTHER" id="PTHR21340:SF0">
    <property type="entry name" value="BIS(5'-NUCLEOSYL)-TETRAPHOSPHATASE [ASYMMETRICAL]"/>
    <property type="match status" value="1"/>
</dbReference>
<dbReference type="Proteomes" id="UP000295135">
    <property type="component" value="Unassembled WGS sequence"/>
</dbReference>
<dbReference type="GO" id="GO:0004081">
    <property type="term" value="F:bis(5'-nucleosyl)-tetraphosphatase (asymmetrical) activity"/>
    <property type="evidence" value="ECO:0007669"/>
    <property type="project" value="TreeGrafter"/>
</dbReference>
<dbReference type="InterPro" id="IPR051325">
    <property type="entry name" value="Nudix_hydrolase_domain"/>
</dbReference>
<organism evidence="3 4">
    <name type="scientific">Sulfuritortus calidifontis</name>
    <dbReference type="NCBI Taxonomy" id="1914471"/>
    <lineage>
        <taxon>Bacteria</taxon>
        <taxon>Pseudomonadati</taxon>
        <taxon>Pseudomonadota</taxon>
        <taxon>Betaproteobacteria</taxon>
        <taxon>Nitrosomonadales</taxon>
        <taxon>Thiobacillaceae</taxon>
        <taxon>Sulfuritortus</taxon>
    </lineage>
</organism>
<dbReference type="PROSITE" id="PS51462">
    <property type="entry name" value="NUDIX"/>
    <property type="match status" value="1"/>
</dbReference>
<feature type="domain" description="Nudix hydrolase" evidence="2">
    <location>
        <begin position="11"/>
        <end position="142"/>
    </location>
</feature>
<accession>A0A4V2UQX0</accession>
<evidence type="ECO:0000313" key="3">
    <source>
        <dbReference type="EMBL" id="TCS73067.1"/>
    </source>
</evidence>
<dbReference type="GO" id="GO:0006754">
    <property type="term" value="P:ATP biosynthetic process"/>
    <property type="evidence" value="ECO:0007669"/>
    <property type="project" value="TreeGrafter"/>
</dbReference>
<evidence type="ECO:0000256" key="1">
    <source>
        <dbReference type="ARBA" id="ARBA00022801"/>
    </source>
</evidence>
<evidence type="ECO:0000259" key="2">
    <source>
        <dbReference type="PROSITE" id="PS51462"/>
    </source>
</evidence>
<comment type="caution">
    <text evidence="3">The sequence shown here is derived from an EMBL/GenBank/DDBJ whole genome shotgun (WGS) entry which is preliminary data.</text>
</comment>
<protein>
    <submittedName>
        <fullName evidence="3">8-oxo-dGTP pyrophosphatase MutT (NUDIX family)</fullName>
    </submittedName>
</protein>
<dbReference type="PANTHER" id="PTHR21340">
    <property type="entry name" value="DIADENOSINE 5,5-P1,P4-TETRAPHOSPHATE PYROPHOSPHOHYDROLASE MUTT"/>
    <property type="match status" value="1"/>
</dbReference>
<dbReference type="OrthoDB" id="5511555at2"/>
<dbReference type="AlphaFoldDB" id="A0A4V2UQX0"/>